<dbReference type="Proteomes" id="UP000256269">
    <property type="component" value="Unassembled WGS sequence"/>
</dbReference>
<dbReference type="CDD" id="cd00093">
    <property type="entry name" value="HTH_XRE"/>
    <property type="match status" value="1"/>
</dbReference>
<evidence type="ECO:0000259" key="1">
    <source>
        <dbReference type="PROSITE" id="PS50943"/>
    </source>
</evidence>
<dbReference type="Gene3D" id="1.10.260.40">
    <property type="entry name" value="lambda repressor-like DNA-binding domains"/>
    <property type="match status" value="1"/>
</dbReference>
<dbReference type="SUPFAM" id="SSF47413">
    <property type="entry name" value="lambda repressor-like DNA-binding domains"/>
    <property type="match status" value="1"/>
</dbReference>
<protein>
    <submittedName>
        <fullName evidence="2">Helix-turn-helix protein</fullName>
    </submittedName>
</protein>
<gene>
    <name evidence="2" type="ORF">BCF44_104397</name>
</gene>
<keyword evidence="3" id="KW-1185">Reference proteome</keyword>
<dbReference type="PROSITE" id="PS50943">
    <property type="entry name" value="HTH_CROC1"/>
    <property type="match status" value="1"/>
</dbReference>
<name>A0A3E0HUK3_9PSEU</name>
<organism evidence="2 3">
    <name type="scientific">Kutzneria buriramensis</name>
    <dbReference type="NCBI Taxonomy" id="1045776"/>
    <lineage>
        <taxon>Bacteria</taxon>
        <taxon>Bacillati</taxon>
        <taxon>Actinomycetota</taxon>
        <taxon>Actinomycetes</taxon>
        <taxon>Pseudonocardiales</taxon>
        <taxon>Pseudonocardiaceae</taxon>
        <taxon>Kutzneria</taxon>
    </lineage>
</organism>
<dbReference type="AlphaFoldDB" id="A0A3E0HUK3"/>
<dbReference type="InterPro" id="IPR010982">
    <property type="entry name" value="Lambda_DNA-bd_dom_sf"/>
</dbReference>
<sequence length="86" mass="9305">MTVVVRVPLTESERARGERLGRLLRTARGGRSMVDVAADARISVETLRKIETGRVPTPAFFTVAAVAEAVGLSLDELVDATVEQLR</sequence>
<evidence type="ECO:0000313" key="2">
    <source>
        <dbReference type="EMBL" id="REH50124.1"/>
    </source>
</evidence>
<feature type="domain" description="HTH cro/C1-type" evidence="1">
    <location>
        <begin position="22"/>
        <end position="77"/>
    </location>
</feature>
<dbReference type="InterPro" id="IPR001387">
    <property type="entry name" value="Cro/C1-type_HTH"/>
</dbReference>
<reference evidence="2 3" key="1">
    <citation type="submission" date="2018-08" db="EMBL/GenBank/DDBJ databases">
        <title>Genomic Encyclopedia of Archaeal and Bacterial Type Strains, Phase II (KMG-II): from individual species to whole genera.</title>
        <authorList>
            <person name="Goeker M."/>
        </authorList>
    </citation>
    <scope>NUCLEOTIDE SEQUENCE [LARGE SCALE GENOMIC DNA]</scope>
    <source>
        <strain evidence="2 3">DSM 45791</strain>
    </source>
</reference>
<dbReference type="SMART" id="SM00530">
    <property type="entry name" value="HTH_XRE"/>
    <property type="match status" value="1"/>
</dbReference>
<comment type="caution">
    <text evidence="2">The sequence shown here is derived from an EMBL/GenBank/DDBJ whole genome shotgun (WGS) entry which is preliminary data.</text>
</comment>
<evidence type="ECO:0000313" key="3">
    <source>
        <dbReference type="Proteomes" id="UP000256269"/>
    </source>
</evidence>
<dbReference type="EMBL" id="QUNO01000004">
    <property type="protein sequence ID" value="REH50124.1"/>
    <property type="molecule type" value="Genomic_DNA"/>
</dbReference>
<accession>A0A3E0HUK3</accession>
<dbReference type="Pfam" id="PF13560">
    <property type="entry name" value="HTH_31"/>
    <property type="match status" value="1"/>
</dbReference>
<dbReference type="GO" id="GO:0003677">
    <property type="term" value="F:DNA binding"/>
    <property type="evidence" value="ECO:0007669"/>
    <property type="project" value="InterPro"/>
</dbReference>
<proteinExistence type="predicted"/>